<dbReference type="Proteomes" id="UP000245021">
    <property type="component" value="Unassembled WGS sequence"/>
</dbReference>
<evidence type="ECO:0000313" key="9">
    <source>
        <dbReference type="Proteomes" id="UP000245021"/>
    </source>
</evidence>
<gene>
    <name evidence="7 8" type="primary">atpH</name>
    <name evidence="8" type="ORF">NtB2_00801</name>
</gene>
<dbReference type="GO" id="GO:0005886">
    <property type="term" value="C:plasma membrane"/>
    <property type="evidence" value="ECO:0007669"/>
    <property type="project" value="UniProtKB-SubCell"/>
</dbReference>
<comment type="function">
    <text evidence="7">F(1)F(0) ATP synthase produces ATP from ADP in the presence of a proton or sodium gradient. F-type ATPases consist of two structural domains, F(1) containing the extramembraneous catalytic core and F(0) containing the membrane proton channel, linked together by a central stalk and a peripheral stalk. During catalysis, ATP synthesis in the catalytic domain of F(1) is coupled via a rotary mechanism of the central stalk subunits to proton translocation.</text>
</comment>
<dbReference type="NCBIfam" id="TIGR01145">
    <property type="entry name" value="ATP_synt_delta"/>
    <property type="match status" value="1"/>
</dbReference>
<dbReference type="SUPFAM" id="SSF47928">
    <property type="entry name" value="N-terminal domain of the delta subunit of the F1F0-ATP synthase"/>
    <property type="match status" value="1"/>
</dbReference>
<dbReference type="EMBL" id="BFFO01000004">
    <property type="protein sequence ID" value="GBG96677.1"/>
    <property type="molecule type" value="Genomic_DNA"/>
</dbReference>
<keyword evidence="6 7" id="KW-0066">ATP synthesis</keyword>
<evidence type="ECO:0000256" key="4">
    <source>
        <dbReference type="ARBA" id="ARBA00023065"/>
    </source>
</evidence>
<keyword evidence="4 7" id="KW-0406">Ion transport</keyword>
<evidence type="ECO:0000313" key="8">
    <source>
        <dbReference type="EMBL" id="GBG96677.1"/>
    </source>
</evidence>
<dbReference type="NCBIfam" id="NF004401">
    <property type="entry name" value="PRK05758.2-1"/>
    <property type="match status" value="1"/>
</dbReference>
<dbReference type="AlphaFoldDB" id="A0A2R5HF24"/>
<evidence type="ECO:0000256" key="5">
    <source>
        <dbReference type="ARBA" id="ARBA00023136"/>
    </source>
</evidence>
<evidence type="ECO:0000256" key="3">
    <source>
        <dbReference type="ARBA" id="ARBA00022781"/>
    </source>
</evidence>
<proteinExistence type="inferred from homology"/>
<dbReference type="InterPro" id="IPR026015">
    <property type="entry name" value="ATP_synth_OSCP/delta_N_sf"/>
</dbReference>
<dbReference type="GO" id="GO:0046933">
    <property type="term" value="F:proton-transporting ATP synthase activity, rotational mechanism"/>
    <property type="evidence" value="ECO:0007669"/>
    <property type="project" value="UniProtKB-UniRule"/>
</dbReference>
<sequence length="175" mass="19113">MTTVNAQKYGKALLEVAEEKGQLESILAEVNELSKAFEANDLHSFFANKVIADSQKSEVLETLKKGASPIMQNFLNTIRLNGRLASLQAILAEVKNSADVMFKISDVEVISSQALSDAQIQKMTELTKKKFDLNEVSIKNSVDESILGGFIINARGKIIDASIKTQLAKIASQIL</sequence>
<keyword evidence="3 7" id="KW-0375">Hydrogen ion transport</keyword>
<comment type="function">
    <text evidence="7">This protein is part of the stalk that links CF(0) to CF(1). It either transmits conformational changes from CF(0) to CF(1) or is implicated in proton conduction.</text>
</comment>
<keyword evidence="5 7" id="KW-0472">Membrane</keyword>
<evidence type="ECO:0000256" key="7">
    <source>
        <dbReference type="HAMAP-Rule" id="MF_01416"/>
    </source>
</evidence>
<dbReference type="GO" id="GO:0045259">
    <property type="term" value="C:proton-transporting ATP synthase complex"/>
    <property type="evidence" value="ECO:0007669"/>
    <property type="project" value="UniProtKB-KW"/>
</dbReference>
<dbReference type="OrthoDB" id="9802471at2"/>
<keyword evidence="7" id="KW-0139">CF(1)</keyword>
<accession>A0A2R5HF24</accession>
<dbReference type="PANTHER" id="PTHR11910">
    <property type="entry name" value="ATP SYNTHASE DELTA CHAIN"/>
    <property type="match status" value="1"/>
</dbReference>
<keyword evidence="7" id="KW-1003">Cell membrane</keyword>
<comment type="subcellular location">
    <subcellularLocation>
        <location evidence="7">Cell membrane</location>
        <topology evidence="7">Peripheral membrane protein</topology>
    </subcellularLocation>
    <subcellularLocation>
        <location evidence="1">Membrane</location>
    </subcellularLocation>
</comment>
<evidence type="ECO:0000256" key="1">
    <source>
        <dbReference type="ARBA" id="ARBA00004370"/>
    </source>
</evidence>
<protein>
    <recommendedName>
        <fullName evidence="7">ATP synthase subunit delta</fullName>
    </recommendedName>
    <alternativeName>
        <fullName evidence="7">ATP synthase F(1) sector subunit delta</fullName>
    </alternativeName>
    <alternativeName>
        <fullName evidence="7">F-type ATPase subunit delta</fullName>
        <shortName evidence="7">F-ATPase subunit delta</shortName>
    </alternativeName>
</protein>
<name>A0A2R5HF24_9LACT</name>
<dbReference type="InterPro" id="IPR000711">
    <property type="entry name" value="ATPase_OSCP/dsu"/>
</dbReference>
<comment type="caution">
    <text evidence="8">The sequence shown here is derived from an EMBL/GenBank/DDBJ whole genome shotgun (WGS) entry which is preliminary data.</text>
</comment>
<dbReference type="HAMAP" id="MF_01416">
    <property type="entry name" value="ATP_synth_delta_bact"/>
    <property type="match status" value="1"/>
</dbReference>
<dbReference type="RefSeq" id="WP_109245653.1">
    <property type="nucleotide sequence ID" value="NZ_BFFO01000004.1"/>
</dbReference>
<reference evidence="8 9" key="1">
    <citation type="journal article" date="2018" name="Genome Announc.">
        <title>Draft Genome Sequence of Lactococcus sp. Strain NtB2 (JCM 32569), Isolated from the Gut of the Higher Termite Nasutitermes takasagoensis.</title>
        <authorList>
            <person name="Noda S."/>
            <person name="Aihara C."/>
            <person name="Yuki M."/>
            <person name="Ohkuma M."/>
        </authorList>
    </citation>
    <scope>NUCLEOTIDE SEQUENCE [LARGE SCALE GENOMIC DNA]</scope>
    <source>
        <strain evidence="8 9">NtB2</strain>
    </source>
</reference>
<evidence type="ECO:0000256" key="6">
    <source>
        <dbReference type="ARBA" id="ARBA00023310"/>
    </source>
</evidence>
<dbReference type="Gene3D" id="1.10.520.20">
    <property type="entry name" value="N-terminal domain of the delta subunit of the F1F0-ATP synthase"/>
    <property type="match status" value="1"/>
</dbReference>
<organism evidence="8 9">
    <name type="scientific">Lactococcus termiticola</name>
    <dbReference type="NCBI Taxonomy" id="2169526"/>
    <lineage>
        <taxon>Bacteria</taxon>
        <taxon>Bacillati</taxon>
        <taxon>Bacillota</taxon>
        <taxon>Bacilli</taxon>
        <taxon>Lactobacillales</taxon>
        <taxon>Streptococcaceae</taxon>
        <taxon>Lactococcus</taxon>
    </lineage>
</organism>
<comment type="similarity">
    <text evidence="7">Belongs to the ATPase delta chain family.</text>
</comment>
<dbReference type="Pfam" id="PF00213">
    <property type="entry name" value="OSCP"/>
    <property type="match status" value="1"/>
</dbReference>
<dbReference type="PRINTS" id="PR00125">
    <property type="entry name" value="ATPASEDELTA"/>
</dbReference>
<keyword evidence="9" id="KW-1185">Reference proteome</keyword>
<evidence type="ECO:0000256" key="2">
    <source>
        <dbReference type="ARBA" id="ARBA00022448"/>
    </source>
</evidence>
<keyword evidence="2 7" id="KW-0813">Transport</keyword>